<dbReference type="AlphaFoldDB" id="A0A914PFA8"/>
<accession>A0A914PFA8</accession>
<dbReference type="WBParaSite" id="PDA_v2.g1344.t1">
    <property type="protein sequence ID" value="PDA_v2.g1344.t1"/>
    <property type="gene ID" value="PDA_v2.g1344"/>
</dbReference>
<evidence type="ECO:0000313" key="1">
    <source>
        <dbReference type="Proteomes" id="UP000887578"/>
    </source>
</evidence>
<keyword evidence="1" id="KW-1185">Reference proteome</keyword>
<organism evidence="1 2">
    <name type="scientific">Panagrolaimus davidi</name>
    <dbReference type="NCBI Taxonomy" id="227884"/>
    <lineage>
        <taxon>Eukaryota</taxon>
        <taxon>Metazoa</taxon>
        <taxon>Ecdysozoa</taxon>
        <taxon>Nematoda</taxon>
        <taxon>Chromadorea</taxon>
        <taxon>Rhabditida</taxon>
        <taxon>Tylenchina</taxon>
        <taxon>Panagrolaimomorpha</taxon>
        <taxon>Panagrolaimoidea</taxon>
        <taxon>Panagrolaimidae</taxon>
        <taxon>Panagrolaimus</taxon>
    </lineage>
</organism>
<reference evidence="2" key="1">
    <citation type="submission" date="2022-11" db="UniProtKB">
        <authorList>
            <consortium name="WormBaseParasite"/>
        </authorList>
    </citation>
    <scope>IDENTIFICATION</scope>
</reference>
<sequence length="176" mass="20207">MPKYSENAFNVSEKIECDEQFGATKCFNDGEWIGGIHPKIPDSENLLFRCCRNSEMKKAKFHKVFDLQINDNEFVGGDVYERGKLIGFDYISNIVQFENEQGINYEIFVNRISCINDNFFNTTLIAIKHDFELDSDKNGFERQKLFQSLLAENPNTINNLNGLENIDTQNEAGLEG</sequence>
<name>A0A914PFA8_9BILA</name>
<evidence type="ECO:0000313" key="2">
    <source>
        <dbReference type="WBParaSite" id="PDA_v2.g1344.t1"/>
    </source>
</evidence>
<protein>
    <submittedName>
        <fullName evidence="2">YopX protein domain-containing protein</fullName>
    </submittedName>
</protein>
<dbReference type="Proteomes" id="UP000887578">
    <property type="component" value="Unplaced"/>
</dbReference>
<proteinExistence type="predicted"/>